<keyword evidence="6 9" id="KW-0378">Hydrolase</keyword>
<dbReference type="PRINTS" id="PR00723">
    <property type="entry name" value="SUBTILISIN"/>
</dbReference>
<comment type="similarity">
    <text evidence="1 9 10">Belongs to the peptidase S8 family.</text>
</comment>
<dbReference type="InterPro" id="IPR034213">
    <property type="entry name" value="S8_Vpr-like"/>
</dbReference>
<feature type="domain" description="PA" evidence="12">
    <location>
        <begin position="340"/>
        <end position="419"/>
    </location>
</feature>
<dbReference type="CDD" id="cd07474">
    <property type="entry name" value="Peptidases_S8_subtilisin_Vpr-like"/>
    <property type="match status" value="1"/>
</dbReference>
<keyword evidence="5" id="KW-0732">Signal</keyword>
<evidence type="ECO:0000256" key="4">
    <source>
        <dbReference type="ARBA" id="ARBA00022670"/>
    </source>
</evidence>
<evidence type="ECO:0000256" key="10">
    <source>
        <dbReference type="RuleBase" id="RU003355"/>
    </source>
</evidence>
<dbReference type="InterPro" id="IPR015500">
    <property type="entry name" value="Peptidase_S8_subtilisin-rel"/>
</dbReference>
<dbReference type="InterPro" id="IPR003137">
    <property type="entry name" value="PA_domain"/>
</dbReference>
<dbReference type="InterPro" id="IPR023827">
    <property type="entry name" value="Peptidase_S8_Asp-AS"/>
</dbReference>
<dbReference type="SUPFAM" id="SSF52025">
    <property type="entry name" value="PA domain"/>
    <property type="match status" value="1"/>
</dbReference>
<dbReference type="InterPro" id="IPR036852">
    <property type="entry name" value="Peptidase_S8/S53_dom_sf"/>
</dbReference>
<evidence type="ECO:0000256" key="1">
    <source>
        <dbReference type="ARBA" id="ARBA00011073"/>
    </source>
</evidence>
<organism evidence="13 14">
    <name type="scientific">Alteribacter lacisalsi</name>
    <dbReference type="NCBI Taxonomy" id="2045244"/>
    <lineage>
        <taxon>Bacteria</taxon>
        <taxon>Bacillati</taxon>
        <taxon>Bacillota</taxon>
        <taxon>Bacilli</taxon>
        <taxon>Bacillales</taxon>
        <taxon>Bacillaceae</taxon>
        <taxon>Alteribacter</taxon>
    </lineage>
</organism>
<dbReference type="PROSITE" id="PS00136">
    <property type="entry name" value="SUBTILASE_ASP"/>
    <property type="match status" value="1"/>
</dbReference>
<dbReference type="Pfam" id="PF00082">
    <property type="entry name" value="Peptidase_S8"/>
    <property type="match status" value="1"/>
</dbReference>
<keyword evidence="3" id="KW-0964">Secreted</keyword>
<dbReference type="InterPro" id="IPR022398">
    <property type="entry name" value="Peptidase_S8_His-AS"/>
</dbReference>
<keyword evidence="4 9" id="KW-0645">Protease</keyword>
<evidence type="ECO:0000256" key="9">
    <source>
        <dbReference type="PROSITE-ProRule" id="PRU01240"/>
    </source>
</evidence>
<evidence type="ECO:0000313" key="13">
    <source>
        <dbReference type="EMBL" id="PYZ96090.1"/>
    </source>
</evidence>
<dbReference type="GO" id="GO:0004252">
    <property type="term" value="F:serine-type endopeptidase activity"/>
    <property type="evidence" value="ECO:0007669"/>
    <property type="project" value="UniProtKB-UniRule"/>
</dbReference>
<proteinExistence type="inferred from homology"/>
<evidence type="ECO:0000259" key="12">
    <source>
        <dbReference type="Pfam" id="PF02225"/>
    </source>
</evidence>
<evidence type="ECO:0000259" key="11">
    <source>
        <dbReference type="Pfam" id="PF00082"/>
    </source>
</evidence>
<dbReference type="OrthoDB" id="9798386at2"/>
<evidence type="ECO:0000256" key="7">
    <source>
        <dbReference type="ARBA" id="ARBA00022825"/>
    </source>
</evidence>
<name>A0A2W0H7L8_9BACI</name>
<protein>
    <submittedName>
        <fullName evidence="13">Peptidase S8</fullName>
    </submittedName>
</protein>
<evidence type="ECO:0000256" key="8">
    <source>
        <dbReference type="PIRSR" id="PIRSR615500-1"/>
    </source>
</evidence>
<dbReference type="RefSeq" id="WP_110521365.1">
    <property type="nucleotide sequence ID" value="NZ_PDOF01000003.1"/>
</dbReference>
<dbReference type="EMBL" id="PDOF01000003">
    <property type="protein sequence ID" value="PYZ96090.1"/>
    <property type="molecule type" value="Genomic_DNA"/>
</dbReference>
<dbReference type="AlphaFoldDB" id="A0A2W0H7L8"/>
<dbReference type="PROSITE" id="PS00137">
    <property type="entry name" value="SUBTILASE_HIS"/>
    <property type="match status" value="1"/>
</dbReference>
<dbReference type="PANTHER" id="PTHR43806:SF65">
    <property type="entry name" value="SERINE PROTEASE APRX"/>
    <property type="match status" value="1"/>
</dbReference>
<dbReference type="SUPFAM" id="SSF52743">
    <property type="entry name" value="Subtilisin-like"/>
    <property type="match status" value="1"/>
</dbReference>
<evidence type="ECO:0000256" key="5">
    <source>
        <dbReference type="ARBA" id="ARBA00022729"/>
    </source>
</evidence>
<evidence type="ECO:0000256" key="3">
    <source>
        <dbReference type="ARBA" id="ARBA00022525"/>
    </source>
</evidence>
<dbReference type="Gene3D" id="3.40.50.200">
    <property type="entry name" value="Peptidase S8/S53 domain"/>
    <property type="match status" value="1"/>
</dbReference>
<evidence type="ECO:0000256" key="6">
    <source>
        <dbReference type="ARBA" id="ARBA00022801"/>
    </source>
</evidence>
<dbReference type="Proteomes" id="UP000248066">
    <property type="component" value="Unassembled WGS sequence"/>
</dbReference>
<feature type="active site" description="Charge relay system" evidence="8 9">
    <location>
        <position position="190"/>
    </location>
</feature>
<reference evidence="13 14" key="1">
    <citation type="submission" date="2017-10" db="EMBL/GenBank/DDBJ databases">
        <title>Bacillus sp. nov., a halophilic bacterium isolated from a Yangshapao Lake.</title>
        <authorList>
            <person name="Wang H."/>
        </authorList>
    </citation>
    <scope>NUCLEOTIDE SEQUENCE [LARGE SCALE GENOMIC DNA]</scope>
    <source>
        <strain evidence="13 14">YSP-3</strain>
    </source>
</reference>
<dbReference type="CDD" id="cd02133">
    <property type="entry name" value="PA_C5a_like"/>
    <property type="match status" value="1"/>
</dbReference>
<dbReference type="Pfam" id="PF02225">
    <property type="entry name" value="PA"/>
    <property type="match status" value="1"/>
</dbReference>
<dbReference type="PROSITE" id="PS00138">
    <property type="entry name" value="SUBTILASE_SER"/>
    <property type="match status" value="1"/>
</dbReference>
<dbReference type="InterPro" id="IPR000209">
    <property type="entry name" value="Peptidase_S8/S53_dom"/>
</dbReference>
<keyword evidence="14" id="KW-1185">Reference proteome</keyword>
<dbReference type="PROSITE" id="PS51892">
    <property type="entry name" value="SUBTILASE"/>
    <property type="match status" value="1"/>
</dbReference>
<keyword evidence="2" id="KW-0134">Cell wall</keyword>
<feature type="active site" description="Charge relay system" evidence="8 9">
    <location>
        <position position="483"/>
    </location>
</feature>
<dbReference type="InterPro" id="IPR050131">
    <property type="entry name" value="Peptidase_S8_subtilisin-like"/>
</dbReference>
<dbReference type="PANTHER" id="PTHR43806">
    <property type="entry name" value="PEPTIDASE S8"/>
    <property type="match status" value="1"/>
</dbReference>
<dbReference type="GO" id="GO:0006508">
    <property type="term" value="P:proteolysis"/>
    <property type="evidence" value="ECO:0007669"/>
    <property type="project" value="UniProtKB-KW"/>
</dbReference>
<evidence type="ECO:0000256" key="2">
    <source>
        <dbReference type="ARBA" id="ARBA00022512"/>
    </source>
</evidence>
<dbReference type="InterPro" id="IPR046450">
    <property type="entry name" value="PA_dom_sf"/>
</dbReference>
<dbReference type="Gene3D" id="3.50.30.30">
    <property type="match status" value="1"/>
</dbReference>
<gene>
    <name evidence="13" type="ORF">CR205_17115</name>
</gene>
<evidence type="ECO:0000313" key="14">
    <source>
        <dbReference type="Proteomes" id="UP000248066"/>
    </source>
</evidence>
<sequence>MRTLVWRLIAGTIIAMLMMPAYGLAEDTEQYFPKRPPMPVTGDPDERQIIIVEAEGDSAEAMARVQEEIPDAEIRRTFMTLYNGFSLEISQKDLDRLQSIKGIRRIDPVAVYETSMDESVPFIGGREIRRMLDERGDNLTGKGVKVGVIDTGIDYNHPDLRDSYRGGYDVVDEDEDPMETLQDEGAPTMHGTHVAGIIGANGRLKGVAPEAEIYGYRALGPTGMGTTEQVIAAIEKAVEDGVDVINLSLGNTVNGPDWPTSVALDKAVEEGVVAVTSNGNSGPNLWTVGSPGTSSRAISVGASTPPLKVPYLTFERNDGEEWGMIPMQRAKPWNMKRDEPIVYAGLGRKEDFENTDVKGKIALVERGIVTFTVKAKEAQKAGAAGLIVYNNRDGEFAGTLEEMLDIPVVSMAKEDGEQLRDIITKTDHPYIRTIYREEEDLIAPFSSRGPVTYSWEVKPDLVAPGVSIDSTVPKGYMDMNGTSMAAPHIAGAAALILQKYPDWTPDQVKAALMNTAKQVTDRDGNIQPPHVQGTGRVDLAKALTAETLVYPGAVSFGKWLRNERRIEKTVKVTVDNQSDERKRYTIDPPFDVPDGIQWKVPFSFYLNPGEKREVPIIMDILPAVFEGGMYHGIIEVKSRDETINVPYLFFVEEPDYPRVMAFMLEQTADENIYQYEVYLPGGAEEFGIVLYDPDTFEYLDYIEARTDVERGMLEEKLEITGLEPGIYKALIFASQDGKEDTIERDIFIGSGLTEHAP</sequence>
<dbReference type="InterPro" id="IPR023828">
    <property type="entry name" value="Peptidase_S8_Ser-AS"/>
</dbReference>
<accession>A0A2W0H7L8</accession>
<keyword evidence="7 9" id="KW-0720">Serine protease</keyword>
<comment type="caution">
    <text evidence="13">The sequence shown here is derived from an EMBL/GenBank/DDBJ whole genome shotgun (WGS) entry which is preliminary data.</text>
</comment>
<feature type="domain" description="Peptidase S8/S53" evidence="11">
    <location>
        <begin position="141"/>
        <end position="535"/>
    </location>
</feature>
<feature type="active site" description="Charge relay system" evidence="8 9">
    <location>
        <position position="150"/>
    </location>
</feature>